<accession>A0A4Z2DDR2</accession>
<gene>
    <name evidence="1" type="ORF">EWB00_002026</name>
</gene>
<dbReference type="AlphaFoldDB" id="A0A4Z2DDR2"/>
<organism evidence="1 2">
    <name type="scientific">Schistosoma japonicum</name>
    <name type="common">Blood fluke</name>
    <dbReference type="NCBI Taxonomy" id="6182"/>
    <lineage>
        <taxon>Eukaryota</taxon>
        <taxon>Metazoa</taxon>
        <taxon>Spiralia</taxon>
        <taxon>Lophotrochozoa</taxon>
        <taxon>Platyhelminthes</taxon>
        <taxon>Trematoda</taxon>
        <taxon>Digenea</taxon>
        <taxon>Strigeidida</taxon>
        <taxon>Schistosomatoidea</taxon>
        <taxon>Schistosomatidae</taxon>
        <taxon>Schistosoma</taxon>
    </lineage>
</organism>
<protein>
    <submittedName>
        <fullName evidence="1">Acidic fibroblast growth factor intracellular binding</fullName>
    </submittedName>
</protein>
<proteinExistence type="predicted"/>
<name>A0A4Z2DDR2_SCHJA</name>
<dbReference type="OrthoDB" id="6130531at2759"/>
<dbReference type="EMBL" id="SKCS01000168">
    <property type="protein sequence ID" value="TNN14653.1"/>
    <property type="molecule type" value="Genomic_DNA"/>
</dbReference>
<keyword evidence="2" id="KW-1185">Reference proteome</keyword>
<evidence type="ECO:0000313" key="1">
    <source>
        <dbReference type="EMBL" id="TNN14653.1"/>
    </source>
</evidence>
<evidence type="ECO:0000313" key="2">
    <source>
        <dbReference type="Proteomes" id="UP000311919"/>
    </source>
</evidence>
<sequence length="82" mass="9108">MRIGNVIMGDIACRTVDGNSCIPHKEFGTYTCQCITGYEKLINPSLLPRESILHNCLVRVNPCVMEPCIHGICVMILMTNIV</sequence>
<dbReference type="STRING" id="6182.A0A4Z2DDR2"/>
<comment type="caution">
    <text evidence="1">The sequence shown here is derived from an EMBL/GenBank/DDBJ whole genome shotgun (WGS) entry which is preliminary data.</text>
</comment>
<reference evidence="1 2" key="1">
    <citation type="submission" date="2019-03" db="EMBL/GenBank/DDBJ databases">
        <title>An improved genome assembly of the fluke Schistosoma japonicum.</title>
        <authorList>
            <person name="Hu W."/>
            <person name="Luo F."/>
            <person name="Yin M."/>
            <person name="Mo X."/>
            <person name="Sun C."/>
            <person name="Wu Q."/>
            <person name="Zhu B."/>
            <person name="Xiang M."/>
            <person name="Wang J."/>
            <person name="Wang Y."/>
            <person name="Zhang T."/>
            <person name="Xu B."/>
            <person name="Zheng H."/>
            <person name="Feng Z."/>
        </authorList>
    </citation>
    <scope>NUCLEOTIDE SEQUENCE [LARGE SCALE GENOMIC DNA]</scope>
    <source>
        <strain evidence="1">HuSjv2</strain>
        <tissue evidence="1">Worms</tissue>
    </source>
</reference>
<dbReference type="Proteomes" id="UP000311919">
    <property type="component" value="Unassembled WGS sequence"/>
</dbReference>